<evidence type="ECO:0000256" key="2">
    <source>
        <dbReference type="ARBA" id="ARBA00022670"/>
    </source>
</evidence>
<dbReference type="GO" id="GO:0006508">
    <property type="term" value="P:proteolysis"/>
    <property type="evidence" value="ECO:0007669"/>
    <property type="project" value="UniProtKB-KW"/>
</dbReference>
<keyword evidence="5" id="KW-0862">Zinc</keyword>
<dbReference type="CDD" id="cd11375">
    <property type="entry name" value="Peptidase_M54"/>
    <property type="match status" value="1"/>
</dbReference>
<evidence type="ECO:0000313" key="7">
    <source>
        <dbReference type="EMBL" id="TWT82228.1"/>
    </source>
</evidence>
<comment type="caution">
    <text evidence="7">The sequence shown here is derived from an EMBL/GenBank/DDBJ whole genome shotgun (WGS) entry which is preliminary data.</text>
</comment>
<keyword evidence="8" id="KW-1185">Reference proteome</keyword>
<dbReference type="InterPro" id="IPR024079">
    <property type="entry name" value="MetalloPept_cat_dom_sf"/>
</dbReference>
<gene>
    <name evidence="7" type="ORF">CA13_36890</name>
</gene>
<keyword evidence="2" id="KW-0645">Protease</keyword>
<proteinExistence type="predicted"/>
<dbReference type="Gene3D" id="3.40.390.10">
    <property type="entry name" value="Collagenase (Catalytic Domain)"/>
    <property type="match status" value="1"/>
</dbReference>
<dbReference type="Proteomes" id="UP000315010">
    <property type="component" value="Unassembled WGS sequence"/>
</dbReference>
<protein>
    <submittedName>
        <fullName evidence="7">Peptidase family M54</fullName>
    </submittedName>
</protein>
<name>A0A5C5Z4G7_9BACT</name>
<keyword evidence="4" id="KW-0378">Hydrolase</keyword>
<reference evidence="7 8" key="1">
    <citation type="submission" date="2019-02" db="EMBL/GenBank/DDBJ databases">
        <title>Deep-cultivation of Planctomycetes and their phenomic and genomic characterization uncovers novel biology.</title>
        <authorList>
            <person name="Wiegand S."/>
            <person name="Jogler M."/>
            <person name="Boedeker C."/>
            <person name="Pinto D."/>
            <person name="Vollmers J."/>
            <person name="Rivas-Marin E."/>
            <person name="Kohn T."/>
            <person name="Peeters S.H."/>
            <person name="Heuer A."/>
            <person name="Rast P."/>
            <person name="Oberbeckmann S."/>
            <person name="Bunk B."/>
            <person name="Jeske O."/>
            <person name="Meyerdierks A."/>
            <person name="Storesund J.E."/>
            <person name="Kallscheuer N."/>
            <person name="Luecker S."/>
            <person name="Lage O.M."/>
            <person name="Pohl T."/>
            <person name="Merkel B.J."/>
            <person name="Hornburger P."/>
            <person name="Mueller R.-W."/>
            <person name="Bruemmer F."/>
            <person name="Labrenz M."/>
            <person name="Spormann A.M."/>
            <person name="Op Den Camp H."/>
            <person name="Overmann J."/>
            <person name="Amann R."/>
            <person name="Jetten M.S.M."/>
            <person name="Mascher T."/>
            <person name="Medema M.H."/>
            <person name="Devos D.P."/>
            <person name="Kaster A.-K."/>
            <person name="Ovreas L."/>
            <person name="Rohde M."/>
            <person name="Galperin M.Y."/>
            <person name="Jogler C."/>
        </authorList>
    </citation>
    <scope>NUCLEOTIDE SEQUENCE [LARGE SCALE GENOMIC DNA]</scope>
    <source>
        <strain evidence="7 8">CA13</strain>
    </source>
</reference>
<keyword evidence="3" id="KW-0479">Metal-binding</keyword>
<dbReference type="Pfam" id="PF07998">
    <property type="entry name" value="Peptidase_M54"/>
    <property type="match status" value="1"/>
</dbReference>
<evidence type="ECO:0000256" key="1">
    <source>
        <dbReference type="ARBA" id="ARBA00001947"/>
    </source>
</evidence>
<sequence length="339" mass="38332">MRVDSLFAFMALSHRSGFCVCVIAAAFYAMLPTCVSSADVSTLAPPVVKTFRVPGGQSMQRRPGDSRQMLATIDKLEFLHKKLESPKPGDWLDQHDESGQTFRQYLKARPATPTGRRSVIYVQPLGKFTEKQRQIVELSAEYLAIYMNRTVRILGDLPLSVIPDNARRVHPEWRMPQILTTYVLDDILKPRLPDDAAATIAFTAMDLWPGRGWNFVFGQASLRDRVGVWSIHRNGDPAGDDEAFLLCLRRTLKTATHETGHMFSMLHCTAYQCNMCGSNHRDESDRHPLYLCPECHAKLCFATAVSPIARYRRLAEFCEKHGLKAEHSYFKKGQVALSE</sequence>
<evidence type="ECO:0000256" key="4">
    <source>
        <dbReference type="ARBA" id="ARBA00022801"/>
    </source>
</evidence>
<organism evidence="7 8">
    <name type="scientific">Novipirellula herctigrandis</name>
    <dbReference type="NCBI Taxonomy" id="2527986"/>
    <lineage>
        <taxon>Bacteria</taxon>
        <taxon>Pseudomonadati</taxon>
        <taxon>Planctomycetota</taxon>
        <taxon>Planctomycetia</taxon>
        <taxon>Pirellulales</taxon>
        <taxon>Pirellulaceae</taxon>
        <taxon>Novipirellula</taxon>
    </lineage>
</organism>
<accession>A0A5C5Z4G7</accession>
<dbReference type="AlphaFoldDB" id="A0A5C5Z4G7"/>
<evidence type="ECO:0000313" key="8">
    <source>
        <dbReference type="Proteomes" id="UP000315010"/>
    </source>
</evidence>
<dbReference type="GO" id="GO:0046872">
    <property type="term" value="F:metal ion binding"/>
    <property type="evidence" value="ECO:0007669"/>
    <property type="project" value="UniProtKB-KW"/>
</dbReference>
<evidence type="ECO:0000256" key="6">
    <source>
        <dbReference type="ARBA" id="ARBA00023049"/>
    </source>
</evidence>
<dbReference type="RefSeq" id="WP_146398605.1">
    <property type="nucleotide sequence ID" value="NZ_SJPJ01000001.1"/>
</dbReference>
<dbReference type="OrthoDB" id="269208at2"/>
<evidence type="ECO:0000256" key="3">
    <source>
        <dbReference type="ARBA" id="ARBA00022723"/>
    </source>
</evidence>
<dbReference type="GO" id="GO:0008237">
    <property type="term" value="F:metallopeptidase activity"/>
    <property type="evidence" value="ECO:0007669"/>
    <property type="project" value="UniProtKB-KW"/>
</dbReference>
<comment type="cofactor">
    <cofactor evidence="1">
        <name>Zn(2+)</name>
        <dbReference type="ChEBI" id="CHEBI:29105"/>
    </cofactor>
</comment>
<keyword evidence="6" id="KW-0482">Metalloprotease</keyword>
<evidence type="ECO:0000256" key="5">
    <source>
        <dbReference type="ARBA" id="ARBA00022833"/>
    </source>
</evidence>
<dbReference type="SUPFAM" id="SSF55486">
    <property type="entry name" value="Metalloproteases ('zincins'), catalytic domain"/>
    <property type="match status" value="1"/>
</dbReference>
<dbReference type="PANTHER" id="PTHR15910:SF1">
    <property type="entry name" value="ARCHAEMETZINCIN-2"/>
    <property type="match status" value="1"/>
</dbReference>
<dbReference type="InterPro" id="IPR012962">
    <property type="entry name" value="Pept_M54_archaemetzincn"/>
</dbReference>
<dbReference type="PANTHER" id="PTHR15910">
    <property type="entry name" value="ARCHAEMETZINCIN"/>
    <property type="match status" value="1"/>
</dbReference>
<dbReference type="EMBL" id="SJPJ01000001">
    <property type="protein sequence ID" value="TWT82228.1"/>
    <property type="molecule type" value="Genomic_DNA"/>
</dbReference>